<dbReference type="Gene3D" id="1.10.10.10">
    <property type="entry name" value="Winged helix-like DNA-binding domain superfamily/Winged helix DNA-binding domain"/>
    <property type="match status" value="1"/>
</dbReference>
<dbReference type="GO" id="GO:0006355">
    <property type="term" value="P:regulation of DNA-templated transcription"/>
    <property type="evidence" value="ECO:0007669"/>
    <property type="project" value="InterPro"/>
</dbReference>
<protein>
    <recommendedName>
        <fullName evidence="2">OmpR/PhoB-type domain-containing protein</fullName>
    </recommendedName>
</protein>
<dbReference type="EMBL" id="CACRTZ010000006">
    <property type="protein sequence ID" value="VYU07874.1"/>
    <property type="molecule type" value="Genomic_DNA"/>
</dbReference>
<evidence type="ECO:0008006" key="2">
    <source>
        <dbReference type="Google" id="ProtNLM"/>
    </source>
</evidence>
<dbReference type="InterPro" id="IPR016032">
    <property type="entry name" value="Sig_transdc_resp-reg_C-effctor"/>
</dbReference>
<dbReference type="AlphaFoldDB" id="A0A6N3BXK2"/>
<proteinExistence type="predicted"/>
<sequence>MKLYGYFILPYTQFELSHRQLVNIERSMATRRTVRTVMADVYFRVLLYIVQNADKDIIRDDEIVATVWGPNAPEKIFRELNSIVDDLRIMLAPIGVDNYPLITRVGNEGYKIKSDMIEPLYSQSPACAA</sequence>
<organism evidence="1">
    <name type="scientific">Phytobacter massiliensis</name>
    <dbReference type="NCBI Taxonomy" id="1485952"/>
    <lineage>
        <taxon>Bacteria</taxon>
        <taxon>Pseudomonadati</taxon>
        <taxon>Pseudomonadota</taxon>
        <taxon>Gammaproteobacteria</taxon>
        <taxon>Enterobacterales</taxon>
        <taxon>Enterobacteriaceae</taxon>
        <taxon>Phytobacter</taxon>
    </lineage>
</organism>
<dbReference type="InterPro" id="IPR036388">
    <property type="entry name" value="WH-like_DNA-bd_sf"/>
</dbReference>
<dbReference type="GO" id="GO:0003677">
    <property type="term" value="F:DNA binding"/>
    <property type="evidence" value="ECO:0007669"/>
    <property type="project" value="InterPro"/>
</dbReference>
<accession>A0A6N3BXK2</accession>
<dbReference type="RefSeq" id="WP_156565501.1">
    <property type="nucleotide sequence ID" value="NZ_CACRTZ010000006.1"/>
</dbReference>
<name>A0A6N3BXK2_9ENTR</name>
<reference evidence="1" key="1">
    <citation type="submission" date="2019-11" db="EMBL/GenBank/DDBJ databases">
        <authorList>
            <person name="Feng L."/>
        </authorList>
    </citation>
    <scope>NUCLEOTIDE SEQUENCE</scope>
    <source>
        <strain evidence="1">EMassiliensisLFYP7</strain>
    </source>
</reference>
<evidence type="ECO:0000313" key="1">
    <source>
        <dbReference type="EMBL" id="VYU07874.1"/>
    </source>
</evidence>
<dbReference type="SUPFAM" id="SSF46894">
    <property type="entry name" value="C-terminal effector domain of the bipartite response regulators"/>
    <property type="match status" value="1"/>
</dbReference>
<gene>
    <name evidence="1" type="ORF">EMLFYP7_01347</name>
</gene>